<gene>
    <name evidence="2" type="ORF">MEUPH1_LOCUS15135</name>
</gene>
<feature type="transmembrane region" description="Helical" evidence="1">
    <location>
        <begin position="21"/>
        <end position="42"/>
    </location>
</feature>
<evidence type="ECO:0000313" key="3">
    <source>
        <dbReference type="Proteomes" id="UP001160148"/>
    </source>
</evidence>
<name>A0AAV0WW91_9HEMI</name>
<reference evidence="2 3" key="1">
    <citation type="submission" date="2023-01" db="EMBL/GenBank/DDBJ databases">
        <authorList>
            <person name="Whitehead M."/>
        </authorList>
    </citation>
    <scope>NUCLEOTIDE SEQUENCE [LARGE SCALE GENOMIC DNA]</scope>
</reference>
<evidence type="ECO:0000256" key="1">
    <source>
        <dbReference type="SAM" id="Phobius"/>
    </source>
</evidence>
<comment type="caution">
    <text evidence="2">The sequence shown here is derived from an EMBL/GenBank/DDBJ whole genome shotgun (WGS) entry which is preliminary data.</text>
</comment>
<dbReference type="Proteomes" id="UP001160148">
    <property type="component" value="Unassembled WGS sequence"/>
</dbReference>
<evidence type="ECO:0000313" key="2">
    <source>
        <dbReference type="EMBL" id="CAI6359756.1"/>
    </source>
</evidence>
<proteinExistence type="predicted"/>
<keyword evidence="1" id="KW-0812">Transmembrane</keyword>
<keyword evidence="3" id="KW-1185">Reference proteome</keyword>
<organism evidence="2 3">
    <name type="scientific">Macrosiphum euphorbiae</name>
    <name type="common">potato aphid</name>
    <dbReference type="NCBI Taxonomy" id="13131"/>
    <lineage>
        <taxon>Eukaryota</taxon>
        <taxon>Metazoa</taxon>
        <taxon>Ecdysozoa</taxon>
        <taxon>Arthropoda</taxon>
        <taxon>Hexapoda</taxon>
        <taxon>Insecta</taxon>
        <taxon>Pterygota</taxon>
        <taxon>Neoptera</taxon>
        <taxon>Paraneoptera</taxon>
        <taxon>Hemiptera</taxon>
        <taxon>Sternorrhyncha</taxon>
        <taxon>Aphidomorpha</taxon>
        <taxon>Aphidoidea</taxon>
        <taxon>Aphididae</taxon>
        <taxon>Macrosiphini</taxon>
        <taxon>Macrosiphum</taxon>
    </lineage>
</organism>
<dbReference type="EMBL" id="CARXXK010000002">
    <property type="protein sequence ID" value="CAI6359756.1"/>
    <property type="molecule type" value="Genomic_DNA"/>
</dbReference>
<sequence>MNEVRLTETHLLPSKTQRTRMATYVMTIVTIMVCGGTFYRALQAQSKYRSFLKNATLTEHGWSAKDNRTDLLRRLIQSDRTEDCANTSMNNLLLLIGSILFITLRA</sequence>
<keyword evidence="1" id="KW-1133">Transmembrane helix</keyword>
<keyword evidence="1" id="KW-0472">Membrane</keyword>
<dbReference type="AlphaFoldDB" id="A0AAV0WW91"/>
<protein>
    <submittedName>
        <fullName evidence="2">Uncharacterized protein</fullName>
    </submittedName>
</protein>
<accession>A0AAV0WW91</accession>